<organism evidence="3 4">
    <name type="scientific">Seminavis robusta</name>
    <dbReference type="NCBI Taxonomy" id="568900"/>
    <lineage>
        <taxon>Eukaryota</taxon>
        <taxon>Sar</taxon>
        <taxon>Stramenopiles</taxon>
        <taxon>Ochrophyta</taxon>
        <taxon>Bacillariophyta</taxon>
        <taxon>Bacillariophyceae</taxon>
        <taxon>Bacillariophycidae</taxon>
        <taxon>Naviculales</taxon>
        <taxon>Naviculaceae</taxon>
        <taxon>Seminavis</taxon>
    </lineage>
</organism>
<comment type="caution">
    <text evidence="3">The sequence shown here is derived from an EMBL/GenBank/DDBJ whole genome shotgun (WGS) entry which is preliminary data.</text>
</comment>
<accession>A0A9N8DLR4</accession>
<name>A0A9N8DLR4_9STRA</name>
<protein>
    <submittedName>
        <fullName evidence="3">Uncharacterized protein</fullName>
    </submittedName>
</protein>
<evidence type="ECO:0000313" key="3">
    <source>
        <dbReference type="EMBL" id="CAB9504390.1"/>
    </source>
</evidence>
<dbReference type="AlphaFoldDB" id="A0A9N8DLR4"/>
<dbReference type="Proteomes" id="UP001153069">
    <property type="component" value="Unassembled WGS sequence"/>
</dbReference>
<keyword evidence="2" id="KW-0812">Transmembrane</keyword>
<reference evidence="3" key="1">
    <citation type="submission" date="2020-06" db="EMBL/GenBank/DDBJ databases">
        <authorList>
            <consortium name="Plant Systems Biology data submission"/>
        </authorList>
    </citation>
    <scope>NUCLEOTIDE SEQUENCE</scope>
    <source>
        <strain evidence="3">D6</strain>
    </source>
</reference>
<keyword evidence="2" id="KW-1133">Transmembrane helix</keyword>
<feature type="compositionally biased region" description="Basic and acidic residues" evidence="1">
    <location>
        <begin position="620"/>
        <end position="660"/>
    </location>
</feature>
<evidence type="ECO:0000256" key="1">
    <source>
        <dbReference type="SAM" id="MobiDB-lite"/>
    </source>
</evidence>
<feature type="transmembrane region" description="Helical" evidence="2">
    <location>
        <begin position="77"/>
        <end position="96"/>
    </location>
</feature>
<feature type="region of interest" description="Disordered" evidence="1">
    <location>
        <begin position="607"/>
        <end position="667"/>
    </location>
</feature>
<dbReference type="EMBL" id="CAICTM010000194">
    <property type="protein sequence ID" value="CAB9504390.1"/>
    <property type="molecule type" value="Genomic_DNA"/>
</dbReference>
<proteinExistence type="predicted"/>
<evidence type="ECO:0000256" key="2">
    <source>
        <dbReference type="SAM" id="Phobius"/>
    </source>
</evidence>
<keyword evidence="2" id="KW-0472">Membrane</keyword>
<gene>
    <name evidence="3" type="ORF">SEMRO_195_G083300.1</name>
</gene>
<evidence type="ECO:0000313" key="4">
    <source>
        <dbReference type="Proteomes" id="UP001153069"/>
    </source>
</evidence>
<sequence length="667" mass="73420">MWIIQNIEPTYFNVLSDLAGQLTTQLLVFVLGFAYPYLLWESVKRGGGIPLYDVVSPPNSLWEALTRLYRQVTGGSWTCYGYLLLWTIIVMLVATFSHPAADLYLDFVSVQVGLEDSFFLGPNVTDDLPTYGLLGDKEVITTSSPALPAALLLKEADDIALGLSRFSIFPPDTLKYTGFLESSGTWTVAQSDLVPFRKNSTAKQIPTHELQVQCQAPTEQKVEESRAIYGPGGEVLTNKTMTSMPDCAFEAAVTDVSLEEKTKSQEWAVLDWTIFIAGVESATTDLSVSPLGVQSPDGTWQNWIEFSRNETLSPLSRGVDWKYGKRIRDGFTVGFGLNATGSLIPQGIELQVEYSVLTGPDRFEEAGSNDYYSISSWSRQCPYIDSHNTLKVADFLSVSQENVEAHVNASAASGCLIDVGLRCVDFAEYQGDELPWCNLQSVSATLLSGLEVEPLMLAAYGGIASRNDALHPRTRLNHVNLALNSIAAAFVLTREIVPGKVSVEDVRASINAAFLCLLLLPVIFTLPILLCSRNWKWSERPPPVPRSAWDLLVLGRSEEECVPVNPVHVDGSYPERPRKELYFGIQATAVDDELEGTVELKVGLGESPIPLASPGPTHHFPSENKTVKHHNKEATDWNRGDIEQPLGESRERSSVKKDPSGRLYGKP</sequence>
<keyword evidence="4" id="KW-1185">Reference proteome</keyword>
<feature type="transmembrane region" description="Helical" evidence="2">
    <location>
        <begin position="512"/>
        <end position="531"/>
    </location>
</feature>
<feature type="transmembrane region" description="Helical" evidence="2">
    <location>
        <begin position="18"/>
        <end position="40"/>
    </location>
</feature>